<dbReference type="InterPro" id="IPR025567">
    <property type="entry name" value="DUF4332"/>
</dbReference>
<feature type="domain" description="DUF4332" evidence="1">
    <location>
        <begin position="101"/>
        <end position="197"/>
    </location>
</feature>
<protein>
    <recommendedName>
        <fullName evidence="1">DUF4332 domain-containing protein</fullName>
    </recommendedName>
</protein>
<reference evidence="2 3" key="2">
    <citation type="journal article" date="2014" name="Genome Announc.">
        <title>Complete Genome Sequence of Methanoregula formicica SMSPT, a Mesophilic Hydrogenotrophic Methanogen Isolated from a Methanogenic Upflow Anaerobic Sludge Blanket Reactor.</title>
        <authorList>
            <person name="Yamamoto K."/>
            <person name="Tamaki H."/>
            <person name="Cadillo-Quiroz H."/>
            <person name="Imachi H."/>
            <person name="Kyrpides N."/>
            <person name="Woyke T."/>
            <person name="Goodwin L."/>
            <person name="Zinder S.H."/>
            <person name="Kamagata Y."/>
            <person name="Liu W.T."/>
        </authorList>
    </citation>
    <scope>NUCLEOTIDE SEQUENCE [LARGE SCALE GENOMIC DNA]</scope>
    <source>
        <strain evidence="3">DSM 22288 / NBRC 105244 / SMSP</strain>
    </source>
</reference>
<dbReference type="Pfam" id="PF14229">
    <property type="entry name" value="DUF4332"/>
    <property type="match status" value="1"/>
</dbReference>
<dbReference type="GeneID" id="14309611"/>
<dbReference type="AlphaFoldDB" id="L0HGV2"/>
<organism evidence="2 3">
    <name type="scientific">Methanoregula formicica (strain DSM 22288 / NBRC 105244 / SMSP)</name>
    <dbReference type="NCBI Taxonomy" id="593750"/>
    <lineage>
        <taxon>Archaea</taxon>
        <taxon>Methanobacteriati</taxon>
        <taxon>Methanobacteriota</taxon>
        <taxon>Stenosarchaea group</taxon>
        <taxon>Methanomicrobia</taxon>
        <taxon>Methanomicrobiales</taxon>
        <taxon>Methanoregulaceae</taxon>
        <taxon>Methanoregula</taxon>
    </lineage>
</organism>
<reference evidence="3" key="1">
    <citation type="submission" date="2011-12" db="EMBL/GenBank/DDBJ databases">
        <title>Complete sequence of Methanoregula formicicum SMSP.</title>
        <authorList>
            <person name="Lucas S."/>
            <person name="Han J."/>
            <person name="Lapidus A."/>
            <person name="Cheng J.-F."/>
            <person name="Goodwin L."/>
            <person name="Pitluck S."/>
            <person name="Peters L."/>
            <person name="Ovchinnikova G."/>
            <person name="Teshima H."/>
            <person name="Detter J.C."/>
            <person name="Han C."/>
            <person name="Tapia R."/>
            <person name="Land M."/>
            <person name="Hauser L."/>
            <person name="Kyrpides N."/>
            <person name="Ivanova N."/>
            <person name="Pagani I."/>
            <person name="Imachi H."/>
            <person name="Tamaki H."/>
            <person name="Sekiguchi Y."/>
            <person name="Kamagata Y."/>
            <person name="Cadillo-Quiroz H."/>
            <person name="Zinder S."/>
            <person name="Liu W.-T."/>
            <person name="Woyke T."/>
        </authorList>
    </citation>
    <scope>NUCLEOTIDE SEQUENCE [LARGE SCALE GENOMIC DNA]</scope>
    <source>
        <strain evidence="3">DSM 22288 / NBRC 105244 / SMSP</strain>
    </source>
</reference>
<evidence type="ECO:0000313" key="2">
    <source>
        <dbReference type="EMBL" id="AGB03225.1"/>
    </source>
</evidence>
<proteinExistence type="predicted"/>
<evidence type="ECO:0000313" key="3">
    <source>
        <dbReference type="Proteomes" id="UP000010824"/>
    </source>
</evidence>
<dbReference type="OrthoDB" id="69806at2157"/>
<evidence type="ECO:0000259" key="1">
    <source>
        <dbReference type="Pfam" id="PF14229"/>
    </source>
</evidence>
<dbReference type="Proteomes" id="UP000010824">
    <property type="component" value="Chromosome"/>
</dbReference>
<accession>L0HGV2</accession>
<dbReference type="STRING" id="593750.Metfor_2219"/>
<dbReference type="InParanoid" id="L0HGV2"/>
<sequence>MKPQYHRNLKDIAIDDFTEDLKLASMIPSRKNLGEDVPGRLKCLRDHGIRTLDVLLTELKTPKKLAAFAEKTGLPEEYLANFRRELGSILPKPVKLDTIPSLGKQDIERLRSIGISDTMQVFNAAATGALRTELAKTTGIPPGRILELAKLADVCRIKWVGANFARVLVDSGYDTAGKVSRADYRELYTAILTANERGHYYKGKIGQNDMRLCVLAAARVPPGIIL</sequence>
<dbReference type="EMBL" id="CP003167">
    <property type="protein sequence ID" value="AGB03225.1"/>
    <property type="molecule type" value="Genomic_DNA"/>
</dbReference>
<dbReference type="HOGENOM" id="CLU_1232779_0_0_2"/>
<dbReference type="RefSeq" id="WP_015286188.1">
    <property type="nucleotide sequence ID" value="NC_019943.1"/>
</dbReference>
<dbReference type="eggNOG" id="arCOG08019">
    <property type="taxonomic scope" value="Archaea"/>
</dbReference>
<gene>
    <name evidence="2" type="ordered locus">Metfor_2219</name>
</gene>
<name>L0HGV2_METFS</name>
<dbReference type="KEGG" id="mfo:Metfor_2219"/>
<keyword evidence="3" id="KW-1185">Reference proteome</keyword>